<organism evidence="7 8">
    <name type="scientific">Veillonella magna</name>
    <dbReference type="NCBI Taxonomy" id="464322"/>
    <lineage>
        <taxon>Bacteria</taxon>
        <taxon>Bacillati</taxon>
        <taxon>Bacillota</taxon>
        <taxon>Negativicutes</taxon>
        <taxon>Veillonellales</taxon>
        <taxon>Veillonellaceae</taxon>
        <taxon>Veillonella</taxon>
    </lineage>
</organism>
<evidence type="ECO:0000256" key="3">
    <source>
        <dbReference type="ARBA" id="ARBA00023235"/>
    </source>
</evidence>
<dbReference type="Gene3D" id="2.70.98.10">
    <property type="match status" value="1"/>
</dbReference>
<sequence>MRQYLYGVDEKGRAVQGYELSNEEITVRFIDYGARLTDFIVRPLARNIVLGFPSLEGYLHDGASLGATVGRVANRIADACFTINGKTYSFSPNDGTHLLHSGSAGLGTALWHQGKLPPGVSTITSDADDSVCLTVTMPGEVDGFPGDAEVYMMAGLYGKELRLTYYYRTTEDSVVNITNHSYFNLNGTGDILDHEVRLYATHYAPFGRPQIPDGSIVTVKGSPFDFTAWQRMGRQLYRYKEALAVYRGYDHHYVMQSPAMDMPCGSFRTRDITLTISSDAPGFQLYTGNWLDDAAGREAYGPYAGICIEPQFIPNDVNLPAFRQSLTKKDCWYRRTIAYTVDTSMTE</sequence>
<comment type="caution">
    <text evidence="7">The sequence shown here is derived from an EMBL/GenBank/DDBJ whole genome shotgun (WGS) entry which is preliminary data.</text>
</comment>
<dbReference type="Proteomes" id="UP000707138">
    <property type="component" value="Unassembled WGS sequence"/>
</dbReference>
<dbReference type="InterPro" id="IPR018052">
    <property type="entry name" value="Ald1_epimerase_CS"/>
</dbReference>
<dbReference type="PROSITE" id="PS00545">
    <property type="entry name" value="ALDOSE_1_EPIMERASE"/>
    <property type="match status" value="1"/>
</dbReference>
<name>A0ABS2GDB6_9FIRM</name>
<evidence type="ECO:0000313" key="8">
    <source>
        <dbReference type="Proteomes" id="UP000707138"/>
    </source>
</evidence>
<dbReference type="PANTHER" id="PTHR10091">
    <property type="entry name" value="ALDOSE-1-EPIMERASE"/>
    <property type="match status" value="1"/>
</dbReference>
<evidence type="ECO:0000256" key="5">
    <source>
        <dbReference type="ARBA" id="ARBA00032300"/>
    </source>
</evidence>
<dbReference type="EMBL" id="JACJLA010000003">
    <property type="protein sequence ID" value="MBM6912144.1"/>
    <property type="molecule type" value="Genomic_DNA"/>
</dbReference>
<comment type="similarity">
    <text evidence="1">Belongs to the aldose epimerase family.</text>
</comment>
<dbReference type="InterPro" id="IPR008183">
    <property type="entry name" value="Aldose_1/G6P_1-epimerase"/>
</dbReference>
<dbReference type="PANTHER" id="PTHR10091:SF0">
    <property type="entry name" value="GALACTOSE MUTAROTASE"/>
    <property type="match status" value="1"/>
</dbReference>
<evidence type="ECO:0000256" key="6">
    <source>
        <dbReference type="ARBA" id="ARBA00033373"/>
    </source>
</evidence>
<protein>
    <recommendedName>
        <fullName evidence="2">Aldose 1-epimerase</fullName>
    </recommendedName>
    <alternativeName>
        <fullName evidence="6">Galactose mutarotase</fullName>
    </alternativeName>
    <alternativeName>
        <fullName evidence="5">Type-1 mutarotase</fullName>
    </alternativeName>
</protein>
<dbReference type="SUPFAM" id="SSF74650">
    <property type="entry name" value="Galactose mutarotase-like"/>
    <property type="match status" value="1"/>
</dbReference>
<dbReference type="CDD" id="cd09019">
    <property type="entry name" value="galactose_mutarotase_like"/>
    <property type="match status" value="1"/>
</dbReference>
<keyword evidence="4" id="KW-0119">Carbohydrate metabolism</keyword>
<dbReference type="InterPro" id="IPR047215">
    <property type="entry name" value="Galactose_mutarotase-like"/>
</dbReference>
<keyword evidence="8" id="KW-1185">Reference proteome</keyword>
<dbReference type="Pfam" id="PF01263">
    <property type="entry name" value="Aldose_epim"/>
    <property type="match status" value="1"/>
</dbReference>
<evidence type="ECO:0000313" key="7">
    <source>
        <dbReference type="EMBL" id="MBM6912144.1"/>
    </source>
</evidence>
<evidence type="ECO:0000256" key="1">
    <source>
        <dbReference type="ARBA" id="ARBA00006206"/>
    </source>
</evidence>
<evidence type="ECO:0000256" key="4">
    <source>
        <dbReference type="ARBA" id="ARBA00023277"/>
    </source>
</evidence>
<evidence type="ECO:0000256" key="2">
    <source>
        <dbReference type="ARBA" id="ARBA00014165"/>
    </source>
</evidence>
<dbReference type="RefSeq" id="WP_205087406.1">
    <property type="nucleotide sequence ID" value="NZ_JACJLA010000003.1"/>
</dbReference>
<dbReference type="InterPro" id="IPR014718">
    <property type="entry name" value="GH-type_carb-bd"/>
</dbReference>
<proteinExistence type="inferred from homology"/>
<keyword evidence="3" id="KW-0413">Isomerase</keyword>
<gene>
    <name evidence="7" type="ORF">H6A01_02205</name>
</gene>
<reference evidence="7 8" key="1">
    <citation type="journal article" date="2021" name="Sci. Rep.">
        <title>The distribution of antibiotic resistance genes in chicken gut microbiota commensals.</title>
        <authorList>
            <person name="Juricova H."/>
            <person name="Matiasovicova J."/>
            <person name="Kubasova T."/>
            <person name="Cejkova D."/>
            <person name="Rychlik I."/>
        </authorList>
    </citation>
    <scope>NUCLEOTIDE SEQUENCE [LARGE SCALE GENOMIC DNA]</scope>
    <source>
        <strain evidence="7 8">An537</strain>
    </source>
</reference>
<dbReference type="InterPro" id="IPR011013">
    <property type="entry name" value="Gal_mutarotase_sf_dom"/>
</dbReference>
<accession>A0ABS2GDB6</accession>